<dbReference type="Pfam" id="PF07398">
    <property type="entry name" value="MDMPI_C"/>
    <property type="match status" value="1"/>
</dbReference>
<name>A0ABW1D9B5_9ACTN</name>
<dbReference type="Proteomes" id="UP001596058">
    <property type="component" value="Unassembled WGS sequence"/>
</dbReference>
<evidence type="ECO:0000313" key="4">
    <source>
        <dbReference type="Proteomes" id="UP001596058"/>
    </source>
</evidence>
<reference evidence="4" key="1">
    <citation type="journal article" date="2019" name="Int. J. Syst. Evol. Microbiol.">
        <title>The Global Catalogue of Microorganisms (GCM) 10K type strain sequencing project: providing services to taxonomists for standard genome sequencing and annotation.</title>
        <authorList>
            <consortium name="The Broad Institute Genomics Platform"/>
            <consortium name="The Broad Institute Genome Sequencing Center for Infectious Disease"/>
            <person name="Wu L."/>
            <person name="Ma J."/>
        </authorList>
    </citation>
    <scope>NUCLEOTIDE SEQUENCE [LARGE SCALE GENOMIC DNA]</scope>
    <source>
        <strain evidence="4">CCUG 53903</strain>
    </source>
</reference>
<evidence type="ECO:0000259" key="1">
    <source>
        <dbReference type="Pfam" id="PF07398"/>
    </source>
</evidence>
<organism evidence="3 4">
    <name type="scientific">Nonomuraea insulae</name>
    <dbReference type="NCBI Taxonomy" id="1616787"/>
    <lineage>
        <taxon>Bacteria</taxon>
        <taxon>Bacillati</taxon>
        <taxon>Actinomycetota</taxon>
        <taxon>Actinomycetes</taxon>
        <taxon>Streptosporangiales</taxon>
        <taxon>Streptosporangiaceae</taxon>
        <taxon>Nonomuraea</taxon>
    </lineage>
</organism>
<dbReference type="RefSeq" id="WP_379523460.1">
    <property type="nucleotide sequence ID" value="NZ_JBHSPA010000108.1"/>
</dbReference>
<evidence type="ECO:0000313" key="3">
    <source>
        <dbReference type="EMBL" id="MFC5834042.1"/>
    </source>
</evidence>
<sequence>MDFPRYLELLDRDCARLREAAVRDLAAAVPSCPGWTAADLLLHVSAVFLHKAETMRLGAWPRPWPPEPEPSEPAAYFDRCLGVLHREFASRKPGETALTWYEPDQTVGFWVRRMALETVVHRVDAELAAGEPIMAIPDDLALDGIDEVLVTFLAYATSKWPEDFGENLTGAAGWSVSIIAGEGRWLVRPAAPGVEIVAGGEAGQGEASVSGEPQDVLLWLWGRGDGGSLSFSGAAEVVERLRGLLKDATQ</sequence>
<comment type="caution">
    <text evidence="3">The sequence shown here is derived from an EMBL/GenBank/DDBJ whole genome shotgun (WGS) entry which is preliminary data.</text>
</comment>
<dbReference type="InterPro" id="IPR017517">
    <property type="entry name" value="Maleyloyr_isom"/>
</dbReference>
<evidence type="ECO:0000259" key="2">
    <source>
        <dbReference type="Pfam" id="PF11716"/>
    </source>
</evidence>
<dbReference type="InterPro" id="IPR034660">
    <property type="entry name" value="DinB/YfiT-like"/>
</dbReference>
<accession>A0ABW1D9B5</accession>
<dbReference type="SUPFAM" id="SSF109854">
    <property type="entry name" value="DinB/YfiT-like putative metalloenzymes"/>
    <property type="match status" value="1"/>
</dbReference>
<proteinExistence type="predicted"/>
<dbReference type="EMBL" id="JBHSPA010000108">
    <property type="protein sequence ID" value="MFC5834042.1"/>
    <property type="molecule type" value="Genomic_DNA"/>
</dbReference>
<dbReference type="PANTHER" id="PTHR40758:SF1">
    <property type="entry name" value="CONSERVED PROTEIN"/>
    <property type="match status" value="1"/>
</dbReference>
<dbReference type="PANTHER" id="PTHR40758">
    <property type="entry name" value="CONSERVED PROTEIN"/>
    <property type="match status" value="1"/>
</dbReference>
<dbReference type="NCBIfam" id="TIGR03083">
    <property type="entry name" value="maleylpyruvate isomerase family mycothiol-dependent enzyme"/>
    <property type="match status" value="1"/>
</dbReference>
<dbReference type="InterPro" id="IPR010872">
    <property type="entry name" value="MDMPI_C-term_domain"/>
</dbReference>
<dbReference type="Pfam" id="PF11716">
    <property type="entry name" value="MDMPI_N"/>
    <property type="match status" value="1"/>
</dbReference>
<dbReference type="GO" id="GO:0016853">
    <property type="term" value="F:isomerase activity"/>
    <property type="evidence" value="ECO:0007669"/>
    <property type="project" value="UniProtKB-KW"/>
</dbReference>
<keyword evidence="3" id="KW-0413">Isomerase</keyword>
<feature type="domain" description="Mycothiol-dependent maleylpyruvate isomerase metal-binding" evidence="2">
    <location>
        <begin position="10"/>
        <end position="125"/>
    </location>
</feature>
<gene>
    <name evidence="3" type="ORF">ACFPZ3_60220</name>
</gene>
<feature type="domain" description="MDMPI C-terminal" evidence="1">
    <location>
        <begin position="139"/>
        <end position="239"/>
    </location>
</feature>
<keyword evidence="4" id="KW-1185">Reference proteome</keyword>
<protein>
    <submittedName>
        <fullName evidence="3">Maleylpyruvate isomerase family mycothiol-dependent enzyme</fullName>
    </submittedName>
</protein>
<dbReference type="InterPro" id="IPR024344">
    <property type="entry name" value="MDMPI_metal-binding"/>
</dbReference>